<accession>A0A1D8QL27</accession>
<evidence type="ECO:0000313" key="3">
    <source>
        <dbReference type="Proteomes" id="UP000232707"/>
    </source>
</evidence>
<keyword evidence="3" id="KW-1185">Reference proteome</keyword>
<organism evidence="2 3">
    <name type="scientific">Trichoplusia ni granulovirus LBIV-12</name>
    <dbReference type="NCBI Taxonomy" id="1916701"/>
    <lineage>
        <taxon>Viruses</taxon>
        <taxon>Viruses incertae sedis</taxon>
        <taxon>Naldaviricetes</taxon>
        <taxon>Lefavirales</taxon>
        <taxon>Baculoviridae</taxon>
        <taxon>Betabaculovirus</taxon>
        <taxon>Betabaculovirus trini</taxon>
    </lineage>
</organism>
<dbReference type="InterPro" id="IPR036869">
    <property type="entry name" value="J_dom_sf"/>
</dbReference>
<proteinExistence type="predicted"/>
<sequence>MQDPPLQNLEHIRMCFSVLLKVDQAESRNKGVSDLYNTIRLNKTINNKYFKISDMVQSILLLERAISSRTIGYNMETRDYIRKQVKFFSMVNYLYNKKSKFSVKRDESFAHSEMYKMSQYGKYFTIKFVCDDSGFYKFAYDHTKVRYRTVLSHLNSNSKNKSSSSNQSSSSDDEKSNGSDKKKYNGSDKQKSHSESYEDFAHHFREFFSQYKKKYSTSSKPSTSSSQTRHDFFDSQSFDFGNIFSSPTTDNTDDLFPKRSGGQYSFTKPSVPFPTYKFCYGFDQKSHYSVLTDNQHLFDKEDLDFIQHSIEDNKTYTKPQLRRLLLKYHPDKNPVYAKVSAMLINKCRQMLKKCIIM</sequence>
<dbReference type="RefSeq" id="YP_009506091.1">
    <property type="nucleotide sequence ID" value="NC_038375.1"/>
</dbReference>
<dbReference type="SUPFAM" id="SSF46565">
    <property type="entry name" value="Chaperone J-domain"/>
    <property type="match status" value="1"/>
</dbReference>
<dbReference type="KEGG" id="vg:37616896"/>
<evidence type="ECO:0000313" key="2">
    <source>
        <dbReference type="EMBL" id="AOW41360.1"/>
    </source>
</evidence>
<name>A0A1D8QL27_GVTN</name>
<feature type="compositionally biased region" description="Basic and acidic residues" evidence="1">
    <location>
        <begin position="172"/>
        <end position="195"/>
    </location>
</feature>
<evidence type="ECO:0008006" key="4">
    <source>
        <dbReference type="Google" id="ProtNLM"/>
    </source>
</evidence>
<dbReference type="Proteomes" id="UP000232707">
    <property type="component" value="Segment"/>
</dbReference>
<protein>
    <recommendedName>
        <fullName evidence="4">J domain-containing protein</fullName>
    </recommendedName>
</protein>
<reference evidence="2 3" key="1">
    <citation type="submission" date="2016-02" db="EMBL/GenBank/DDBJ databases">
        <title>Genome sequence of a new Betabaculovirus TnGV isolated from the cabagge looper Trichoplusia ni (Lepidoptera: Noctuidae).</title>
        <authorList>
            <person name="Del Rincon-Castro M.C."/>
            <person name="Bivian-Hernandez Mdl.A."/>
            <person name="Lopez-Tlacomulco J.J."/>
            <person name="Ibarra J.E."/>
        </authorList>
    </citation>
    <scope>NUCLEOTIDE SEQUENCE [LARGE SCALE GENOMIC DNA]</scope>
    <source>
        <strain evidence="2">LBIV-12</strain>
    </source>
</reference>
<dbReference type="GeneID" id="37616896"/>
<feature type="region of interest" description="Disordered" evidence="1">
    <location>
        <begin position="156"/>
        <end position="195"/>
    </location>
</feature>
<evidence type="ECO:0000256" key="1">
    <source>
        <dbReference type="SAM" id="MobiDB-lite"/>
    </source>
</evidence>
<feature type="compositionally biased region" description="Low complexity" evidence="1">
    <location>
        <begin position="156"/>
        <end position="170"/>
    </location>
</feature>
<dbReference type="EMBL" id="KU752557">
    <property type="protein sequence ID" value="AOW41360.1"/>
    <property type="molecule type" value="Genomic_DNA"/>
</dbReference>